<dbReference type="Gene3D" id="3.40.50.11860">
    <property type="entry name" value="Diphthamide synthesis DPH1/DPH2 domain 3"/>
    <property type="match status" value="1"/>
</dbReference>
<dbReference type="Proteomes" id="UP001385951">
    <property type="component" value="Unassembled WGS sequence"/>
</dbReference>
<dbReference type="GO" id="GO:0090560">
    <property type="term" value="F:2-(3-amino-3-carboxypropyl)histidine synthase activity"/>
    <property type="evidence" value="ECO:0007669"/>
    <property type="project" value="InterPro"/>
</dbReference>
<keyword evidence="7" id="KW-0963">Cytoplasm</keyword>
<comment type="similarity">
    <text evidence="3 7">Belongs to the DPH1/DPH2 family. DPH2 subfamily.</text>
</comment>
<reference evidence="9 10" key="1">
    <citation type="submission" date="2022-09" db="EMBL/GenBank/DDBJ databases">
        <authorList>
            <person name="Palmer J.M."/>
        </authorList>
    </citation>
    <scope>NUCLEOTIDE SEQUENCE [LARGE SCALE GENOMIC DNA]</scope>
    <source>
        <strain evidence="9 10">DSM 7382</strain>
    </source>
</reference>
<feature type="compositionally biased region" description="Polar residues" evidence="8">
    <location>
        <begin position="277"/>
        <end position="288"/>
    </location>
</feature>
<protein>
    <recommendedName>
        <fullName evidence="7">2-(3-amino-3-carboxypropyl)histidine synthase subunit 2</fullName>
    </recommendedName>
</protein>
<evidence type="ECO:0000256" key="3">
    <source>
        <dbReference type="ARBA" id="ARBA00006179"/>
    </source>
</evidence>
<dbReference type="GO" id="GO:0017183">
    <property type="term" value="P:protein histidyl modification to diphthamide"/>
    <property type="evidence" value="ECO:0007669"/>
    <property type="project" value="InterPro"/>
</dbReference>
<organism evidence="9 10">
    <name type="scientific">Cerrena zonata</name>
    <dbReference type="NCBI Taxonomy" id="2478898"/>
    <lineage>
        <taxon>Eukaryota</taxon>
        <taxon>Fungi</taxon>
        <taxon>Dikarya</taxon>
        <taxon>Basidiomycota</taxon>
        <taxon>Agaricomycotina</taxon>
        <taxon>Agaricomycetes</taxon>
        <taxon>Polyporales</taxon>
        <taxon>Cerrenaceae</taxon>
        <taxon>Cerrena</taxon>
    </lineage>
</organism>
<proteinExistence type="inferred from homology"/>
<comment type="subcellular location">
    <subcellularLocation>
        <location evidence="7">Cytoplasm</location>
    </subcellularLocation>
</comment>
<comment type="pathway">
    <text evidence="2 7">Protein modification; peptidyl-diphthamide biosynthesis.</text>
</comment>
<feature type="region of interest" description="Disordered" evidence="8">
    <location>
        <begin position="277"/>
        <end position="331"/>
    </location>
</feature>
<dbReference type="AlphaFoldDB" id="A0AAW0FQI7"/>
<keyword evidence="6 7" id="KW-0411">Iron-sulfur</keyword>
<keyword evidence="5 7" id="KW-0408">Iron</keyword>
<evidence type="ECO:0000256" key="8">
    <source>
        <dbReference type="SAM" id="MobiDB-lite"/>
    </source>
</evidence>
<evidence type="ECO:0000256" key="4">
    <source>
        <dbReference type="ARBA" id="ARBA00022723"/>
    </source>
</evidence>
<dbReference type="Gene3D" id="3.40.50.11840">
    <property type="entry name" value="Diphthamide synthesis DPH1/DPH2 domain 1"/>
    <property type="match status" value="1"/>
</dbReference>
<evidence type="ECO:0000256" key="7">
    <source>
        <dbReference type="RuleBase" id="RU364133"/>
    </source>
</evidence>
<evidence type="ECO:0000313" key="10">
    <source>
        <dbReference type="Proteomes" id="UP001385951"/>
    </source>
</evidence>
<sequence>MVHYGHACMSQTSRLPVIYVFGKKDIDVDDCVEKLLSTLKESSDEAQTILLRMDVAYTHRADDIVSKLRPSIPHLLYNPIPTIAYPNSPSHTSPPNTTSNPETNGNTPAQPYQTILYIGGENLSLTNLLMTNSSCQVHSYDPSTQSTRLESARVNKLLMRRYATVQKARDADVFGILVGTLGVASYLPLISHLRTMLAKSHKKSYTISVGKLNPAKLANFMEIECFVLVACPENSVIEAREFLQPIVTPYELGIALQSEPQWTGEYVLDFKNILDSESNSQQDTNNPNEENKPDDLDEPIFSLTTGKYRHAKRYHNTDPDPDPTSPPSTSDAIILRNQDNALSVMPDSAAGHFLQERSWKGLETRLGEDAPGVLEQGRSGIARGYGDDHRV</sequence>
<dbReference type="FunFam" id="3.40.50.11860:FF:000001">
    <property type="entry name" value="2-(3-amino-3-carboxypropyl)histidine synthase subunit 2"/>
    <property type="match status" value="1"/>
</dbReference>
<evidence type="ECO:0000313" key="9">
    <source>
        <dbReference type="EMBL" id="KAK7681839.1"/>
    </source>
</evidence>
<dbReference type="PANTHER" id="PTHR10762:SF2">
    <property type="entry name" value="2-(3-AMINO-3-CARBOXYPROPYL)HISTIDINE SYNTHASE SUBUNIT 2"/>
    <property type="match status" value="1"/>
</dbReference>
<accession>A0AAW0FQI7</accession>
<evidence type="ECO:0000256" key="5">
    <source>
        <dbReference type="ARBA" id="ARBA00023004"/>
    </source>
</evidence>
<evidence type="ECO:0000256" key="2">
    <source>
        <dbReference type="ARBA" id="ARBA00005156"/>
    </source>
</evidence>
<evidence type="ECO:0000256" key="6">
    <source>
        <dbReference type="ARBA" id="ARBA00023014"/>
    </source>
</evidence>
<dbReference type="NCBIfam" id="TIGR00272">
    <property type="entry name" value="DPH2"/>
    <property type="match status" value="1"/>
</dbReference>
<feature type="compositionally biased region" description="Low complexity" evidence="8">
    <location>
        <begin position="86"/>
        <end position="108"/>
    </location>
</feature>
<dbReference type="PANTHER" id="PTHR10762">
    <property type="entry name" value="DIPHTHAMIDE BIOSYNTHESIS PROTEIN"/>
    <property type="match status" value="1"/>
</dbReference>
<comment type="function">
    <text evidence="7">Required for the first step of diphthamide biosynthesis, a post-translational modification of histidine which occurs in elongation factor 2. DPH1 and DPH2 transfer a 3-amino-3-carboxypropyl (ACP) group from S-adenosyl-L-methionine (SAM) to a histidine residue, the reaction is assisted by a reduction system comprising DPH3 and a NADH-dependent reductase. Facilitates the reduction of the catalytic iron-sulfur cluster found in the DPH1 subunit.</text>
</comment>
<dbReference type="Pfam" id="PF01866">
    <property type="entry name" value="Diphthamide_syn"/>
    <property type="match status" value="1"/>
</dbReference>
<name>A0AAW0FQI7_9APHY</name>
<dbReference type="GO" id="GO:0051536">
    <property type="term" value="F:iron-sulfur cluster binding"/>
    <property type="evidence" value="ECO:0007669"/>
    <property type="project" value="UniProtKB-KW"/>
</dbReference>
<keyword evidence="4 7" id="KW-0479">Metal-binding</keyword>
<dbReference type="NCBIfam" id="TIGR00322">
    <property type="entry name" value="diphth2_R"/>
    <property type="match status" value="1"/>
</dbReference>
<evidence type="ECO:0000256" key="1">
    <source>
        <dbReference type="ARBA" id="ARBA00001966"/>
    </source>
</evidence>
<gene>
    <name evidence="9" type="ORF">QCA50_015186</name>
</gene>
<dbReference type="InterPro" id="IPR042265">
    <property type="entry name" value="DPH1/DPH2_3"/>
</dbReference>
<comment type="cofactor">
    <cofactor evidence="1">
        <name>[4Fe-4S] cluster</name>
        <dbReference type="ChEBI" id="CHEBI:49883"/>
    </cofactor>
</comment>
<dbReference type="InterPro" id="IPR042263">
    <property type="entry name" value="DPH1/DPH2_1"/>
</dbReference>
<dbReference type="GO" id="GO:0046872">
    <property type="term" value="F:metal ion binding"/>
    <property type="evidence" value="ECO:0007669"/>
    <property type="project" value="UniProtKB-KW"/>
</dbReference>
<dbReference type="GO" id="GO:0005737">
    <property type="term" value="C:cytoplasm"/>
    <property type="evidence" value="ECO:0007669"/>
    <property type="project" value="UniProtKB-SubCell"/>
</dbReference>
<feature type="region of interest" description="Disordered" evidence="8">
    <location>
        <begin position="84"/>
        <end position="108"/>
    </location>
</feature>
<dbReference type="InterPro" id="IPR010014">
    <property type="entry name" value="DHP2"/>
</dbReference>
<comment type="caution">
    <text evidence="9">The sequence shown here is derived from an EMBL/GenBank/DDBJ whole genome shotgun (WGS) entry which is preliminary data.</text>
</comment>
<dbReference type="SFLD" id="SFLDS00032">
    <property type="entry name" value="Radical_SAM_3-amino-3-carboxyp"/>
    <property type="match status" value="1"/>
</dbReference>
<dbReference type="EMBL" id="JASBNA010000039">
    <property type="protein sequence ID" value="KAK7681839.1"/>
    <property type="molecule type" value="Genomic_DNA"/>
</dbReference>
<dbReference type="InterPro" id="IPR016435">
    <property type="entry name" value="DPH1/DPH2"/>
</dbReference>
<keyword evidence="10" id="KW-1185">Reference proteome</keyword>